<dbReference type="EMBL" id="JBFRCH010000065">
    <property type="protein sequence ID" value="MEX3937745.1"/>
    <property type="molecule type" value="Genomic_DNA"/>
</dbReference>
<evidence type="ECO:0000313" key="2">
    <source>
        <dbReference type="Proteomes" id="UP001558850"/>
    </source>
</evidence>
<organism evidence="1 2">
    <name type="scientific">Paraburkholderia phymatum</name>
    <dbReference type="NCBI Taxonomy" id="148447"/>
    <lineage>
        <taxon>Bacteria</taxon>
        <taxon>Pseudomonadati</taxon>
        <taxon>Pseudomonadota</taxon>
        <taxon>Betaproteobacteria</taxon>
        <taxon>Burkholderiales</taxon>
        <taxon>Burkholderiaceae</taxon>
        <taxon>Paraburkholderia</taxon>
    </lineage>
</organism>
<gene>
    <name evidence="1" type="ORF">AB4Y32_39590</name>
</gene>
<reference evidence="1" key="1">
    <citation type="submission" date="2024-07" db="EMBL/GenBank/DDBJ databases">
        <title>A survey of Mimosa microsymbionts across Brazilian biomes reveals a high diversity of Paraburkholderia nodulating endemic species, but also that Cupriavidus is common as a symbiont of widespread species.</title>
        <authorList>
            <person name="Rouws L."/>
            <person name="Barauna A."/>
            <person name="Beukes C."/>
            <person name="Rouws J.R.C."/>
            <person name="De Faria S.M."/>
            <person name="Gross E."/>
            <person name="Bueno Dos Reis Junior F."/>
            <person name="Simon M.F."/>
            <person name="Maluk M."/>
            <person name="Odee D.W."/>
            <person name="Kenicer G."/>
            <person name="Young J.P.W."/>
            <person name="Reis V.M."/>
            <person name="Zilli J."/>
            <person name="James E.K."/>
        </authorList>
    </citation>
    <scope>NUCLEOTIDE SEQUENCE</scope>
    <source>
        <strain evidence="1">EG181B</strain>
    </source>
</reference>
<sequence>MTQRARTLFALSLTAIATFFVSHHALAGSPQQLAFETHAAFFSAETQLPAVLDQQVFVADASSPAAVGPQGIAHVAGVRNAHLSDPPSIPLYDARHHPLHITLGHWLGANGDVSLAEQPDGRERLSIELKGLVPDGLYSLFENHFDQPPVGFTPLDGSAERNTFRADRLGRALLQLDAPSVLTHDNAVLVVYHADGRSWGMQRGAIGVTAQHQLIARLP</sequence>
<comment type="caution">
    <text evidence="1">The sequence shown here is derived from an EMBL/GenBank/DDBJ whole genome shotgun (WGS) entry which is preliminary data.</text>
</comment>
<keyword evidence="2" id="KW-1185">Reference proteome</keyword>
<protein>
    <submittedName>
        <fullName evidence="1">Uncharacterized protein</fullName>
    </submittedName>
</protein>
<accession>A0ACC6UE22</accession>
<dbReference type="Proteomes" id="UP001558850">
    <property type="component" value="Unassembled WGS sequence"/>
</dbReference>
<proteinExistence type="predicted"/>
<name>A0ACC6UE22_9BURK</name>
<evidence type="ECO:0000313" key="1">
    <source>
        <dbReference type="EMBL" id="MEX3937745.1"/>
    </source>
</evidence>